<protein>
    <submittedName>
        <fullName evidence="2">Uncharacterized protein</fullName>
    </submittedName>
</protein>
<evidence type="ECO:0000313" key="2">
    <source>
        <dbReference type="EMBL" id="JAD85578.1"/>
    </source>
</evidence>
<proteinExistence type="predicted"/>
<reference evidence="2" key="2">
    <citation type="journal article" date="2015" name="Data Brief">
        <title>Shoot transcriptome of the giant reed, Arundo donax.</title>
        <authorList>
            <person name="Barrero R.A."/>
            <person name="Guerrero F.D."/>
            <person name="Moolhuijzen P."/>
            <person name="Goolsby J.A."/>
            <person name="Tidwell J."/>
            <person name="Bellgard S.E."/>
            <person name="Bellgard M.I."/>
        </authorList>
    </citation>
    <scope>NUCLEOTIDE SEQUENCE</scope>
    <source>
        <tissue evidence="2">Shoot tissue taken approximately 20 cm above the soil surface</tissue>
    </source>
</reference>
<dbReference type="AlphaFoldDB" id="A0A0A9DFY1"/>
<name>A0A0A9DFY1_ARUDO</name>
<keyword evidence="1" id="KW-0472">Membrane</keyword>
<dbReference type="EMBL" id="GBRH01212317">
    <property type="protein sequence ID" value="JAD85578.1"/>
    <property type="molecule type" value="Transcribed_RNA"/>
</dbReference>
<accession>A0A0A9DFY1</accession>
<reference evidence="2" key="1">
    <citation type="submission" date="2014-09" db="EMBL/GenBank/DDBJ databases">
        <authorList>
            <person name="Magalhaes I.L.F."/>
            <person name="Oliveira U."/>
            <person name="Santos F.R."/>
            <person name="Vidigal T.H.D.A."/>
            <person name="Brescovit A.D."/>
            <person name="Santos A.J."/>
        </authorList>
    </citation>
    <scope>NUCLEOTIDE SEQUENCE</scope>
    <source>
        <tissue evidence="2">Shoot tissue taken approximately 20 cm above the soil surface</tissue>
    </source>
</reference>
<keyword evidence="1" id="KW-1133">Transmembrane helix</keyword>
<feature type="transmembrane region" description="Helical" evidence="1">
    <location>
        <begin position="12"/>
        <end position="35"/>
    </location>
</feature>
<sequence length="51" mass="6000">MVRREYPGESSYFIAFENIMLSAQIVLCDIVLSAFDTKFQGFEYLMILNVW</sequence>
<evidence type="ECO:0000256" key="1">
    <source>
        <dbReference type="SAM" id="Phobius"/>
    </source>
</evidence>
<keyword evidence="1" id="KW-0812">Transmembrane</keyword>
<organism evidence="2">
    <name type="scientific">Arundo donax</name>
    <name type="common">Giant reed</name>
    <name type="synonym">Donax arundinaceus</name>
    <dbReference type="NCBI Taxonomy" id="35708"/>
    <lineage>
        <taxon>Eukaryota</taxon>
        <taxon>Viridiplantae</taxon>
        <taxon>Streptophyta</taxon>
        <taxon>Embryophyta</taxon>
        <taxon>Tracheophyta</taxon>
        <taxon>Spermatophyta</taxon>
        <taxon>Magnoliopsida</taxon>
        <taxon>Liliopsida</taxon>
        <taxon>Poales</taxon>
        <taxon>Poaceae</taxon>
        <taxon>PACMAD clade</taxon>
        <taxon>Arundinoideae</taxon>
        <taxon>Arundineae</taxon>
        <taxon>Arundo</taxon>
    </lineage>
</organism>